<evidence type="ECO:0000313" key="2">
    <source>
        <dbReference type="EMBL" id="HIX46068.1"/>
    </source>
</evidence>
<dbReference type="SUPFAM" id="SSF103473">
    <property type="entry name" value="MFS general substrate transporter"/>
    <property type="match status" value="1"/>
</dbReference>
<name>A0A9D1VSM2_9FIRM</name>
<dbReference type="AlphaFoldDB" id="A0A9D1VSM2"/>
<feature type="transmembrane region" description="Helical" evidence="1">
    <location>
        <begin position="103"/>
        <end position="125"/>
    </location>
</feature>
<feature type="transmembrane region" description="Helical" evidence="1">
    <location>
        <begin position="45"/>
        <end position="67"/>
    </location>
</feature>
<reference evidence="2" key="1">
    <citation type="journal article" date="2021" name="PeerJ">
        <title>Extensive microbial diversity within the chicken gut microbiome revealed by metagenomics and culture.</title>
        <authorList>
            <person name="Gilroy R."/>
            <person name="Ravi A."/>
            <person name="Getino M."/>
            <person name="Pursley I."/>
            <person name="Horton D.L."/>
            <person name="Alikhan N.F."/>
            <person name="Baker D."/>
            <person name="Gharbi K."/>
            <person name="Hall N."/>
            <person name="Watson M."/>
            <person name="Adriaenssens E.M."/>
            <person name="Foster-Nyarko E."/>
            <person name="Jarju S."/>
            <person name="Secka A."/>
            <person name="Antonio M."/>
            <person name="Oren A."/>
            <person name="Chaudhuri R.R."/>
            <person name="La Ragione R."/>
            <person name="Hildebrand F."/>
            <person name="Pallen M.J."/>
        </authorList>
    </citation>
    <scope>NUCLEOTIDE SEQUENCE</scope>
    <source>
        <strain evidence="2">26628</strain>
    </source>
</reference>
<feature type="transmembrane region" description="Helical" evidence="1">
    <location>
        <begin position="360"/>
        <end position="381"/>
    </location>
</feature>
<feature type="transmembrane region" description="Helical" evidence="1">
    <location>
        <begin position="243"/>
        <end position="264"/>
    </location>
</feature>
<evidence type="ECO:0000313" key="3">
    <source>
        <dbReference type="Proteomes" id="UP000824249"/>
    </source>
</evidence>
<keyword evidence="1" id="KW-0472">Membrane</keyword>
<feature type="transmembrane region" description="Helical" evidence="1">
    <location>
        <begin position="76"/>
        <end position="97"/>
    </location>
</feature>
<gene>
    <name evidence="2" type="ORF">H9737_00055</name>
</gene>
<accession>A0A9D1VSM2</accession>
<dbReference type="Gene3D" id="1.20.1250.20">
    <property type="entry name" value="MFS general substrate transporter like domains"/>
    <property type="match status" value="1"/>
</dbReference>
<sequence>MTDIGNTRGIARACAAGSAVRAVAANVSALLFAPFARLYGFSAAWLGLLTAVGFGAQMCADVLLLFLADRVGARRLACIAAALACAGLLAYGSAPLWSAGGGLYALAAAATAVFAFAGGMLEVVLSNAADSLPPGSGASIGSLHTVYARSQAALCLFLLVWFALFGLESWNGAVLTLAVLPAVAFALLLRAPLRRRAREAPLRAAFRPFYIFALCAVFFGYGAEVVMNQWIAAFVSESLGSVAGGLLGCALFALCLGAGGTLYVRRARTSYPALIAAALAAAAAYVAAALSADLPALFCAAACGLFVGYLTPGVMEAAGAFLPRTGGWMFASLAVAQDAGGAALPALAGALAGEGSLRASFLFLAAAPAAAALALACMAGIRARSLRRGRKGCRAGNFRLGPRFGG</sequence>
<comment type="caution">
    <text evidence="2">The sequence shown here is derived from an EMBL/GenBank/DDBJ whole genome shotgun (WGS) entry which is preliminary data.</text>
</comment>
<protein>
    <recommendedName>
        <fullName evidence="4">MFS transporter</fullName>
    </recommendedName>
</protein>
<dbReference type="Proteomes" id="UP000824249">
    <property type="component" value="Unassembled WGS sequence"/>
</dbReference>
<feature type="transmembrane region" description="Helical" evidence="1">
    <location>
        <begin position="146"/>
        <end position="164"/>
    </location>
</feature>
<feature type="transmembrane region" description="Helical" evidence="1">
    <location>
        <begin position="20"/>
        <end position="39"/>
    </location>
</feature>
<organism evidence="2 3">
    <name type="scientific">Candidatus Borkfalkia faecigallinarum</name>
    <dbReference type="NCBI Taxonomy" id="2838509"/>
    <lineage>
        <taxon>Bacteria</taxon>
        <taxon>Bacillati</taxon>
        <taxon>Bacillota</taxon>
        <taxon>Clostridia</taxon>
        <taxon>Christensenellales</taxon>
        <taxon>Christensenellaceae</taxon>
        <taxon>Candidatus Borkfalkia</taxon>
    </lineage>
</organism>
<dbReference type="EMBL" id="DXFD01000002">
    <property type="protein sequence ID" value="HIX46068.1"/>
    <property type="molecule type" value="Genomic_DNA"/>
</dbReference>
<feature type="transmembrane region" description="Helical" evidence="1">
    <location>
        <begin position="327"/>
        <end position="348"/>
    </location>
</feature>
<dbReference type="InterPro" id="IPR036259">
    <property type="entry name" value="MFS_trans_sf"/>
</dbReference>
<feature type="transmembrane region" description="Helical" evidence="1">
    <location>
        <begin position="170"/>
        <end position="189"/>
    </location>
</feature>
<reference evidence="2" key="2">
    <citation type="submission" date="2021-04" db="EMBL/GenBank/DDBJ databases">
        <authorList>
            <person name="Gilroy R."/>
        </authorList>
    </citation>
    <scope>NUCLEOTIDE SEQUENCE</scope>
    <source>
        <strain evidence="2">26628</strain>
    </source>
</reference>
<feature type="transmembrane region" description="Helical" evidence="1">
    <location>
        <begin position="271"/>
        <end position="288"/>
    </location>
</feature>
<keyword evidence="1" id="KW-1133">Transmembrane helix</keyword>
<evidence type="ECO:0008006" key="4">
    <source>
        <dbReference type="Google" id="ProtNLM"/>
    </source>
</evidence>
<feature type="transmembrane region" description="Helical" evidence="1">
    <location>
        <begin position="294"/>
        <end position="315"/>
    </location>
</feature>
<evidence type="ECO:0000256" key="1">
    <source>
        <dbReference type="SAM" id="Phobius"/>
    </source>
</evidence>
<keyword evidence="1" id="KW-0812">Transmembrane</keyword>
<feature type="transmembrane region" description="Helical" evidence="1">
    <location>
        <begin position="209"/>
        <end position="231"/>
    </location>
</feature>
<proteinExistence type="predicted"/>